<keyword evidence="2" id="KW-1185">Reference proteome</keyword>
<gene>
    <name evidence="1" type="ORF">Sjap_006185</name>
</gene>
<evidence type="ECO:0000313" key="2">
    <source>
        <dbReference type="Proteomes" id="UP001417504"/>
    </source>
</evidence>
<dbReference type="EMBL" id="JBBNAE010000002">
    <property type="protein sequence ID" value="KAK9146282.1"/>
    <property type="molecule type" value="Genomic_DNA"/>
</dbReference>
<reference evidence="1 2" key="1">
    <citation type="submission" date="2024-01" db="EMBL/GenBank/DDBJ databases">
        <title>Genome assemblies of Stephania.</title>
        <authorList>
            <person name="Yang L."/>
        </authorList>
    </citation>
    <scope>NUCLEOTIDE SEQUENCE [LARGE SCALE GENOMIC DNA]</scope>
    <source>
        <strain evidence="1">QJT</strain>
        <tissue evidence="1">Leaf</tissue>
    </source>
</reference>
<name>A0AAP0K7U7_9MAGN</name>
<proteinExistence type="predicted"/>
<comment type="caution">
    <text evidence="1">The sequence shown here is derived from an EMBL/GenBank/DDBJ whole genome shotgun (WGS) entry which is preliminary data.</text>
</comment>
<accession>A0AAP0K7U7</accession>
<dbReference type="Proteomes" id="UP001417504">
    <property type="component" value="Unassembled WGS sequence"/>
</dbReference>
<protein>
    <submittedName>
        <fullName evidence="1">Uncharacterized protein</fullName>
    </submittedName>
</protein>
<organism evidence="1 2">
    <name type="scientific">Stephania japonica</name>
    <dbReference type="NCBI Taxonomy" id="461633"/>
    <lineage>
        <taxon>Eukaryota</taxon>
        <taxon>Viridiplantae</taxon>
        <taxon>Streptophyta</taxon>
        <taxon>Embryophyta</taxon>
        <taxon>Tracheophyta</taxon>
        <taxon>Spermatophyta</taxon>
        <taxon>Magnoliopsida</taxon>
        <taxon>Ranunculales</taxon>
        <taxon>Menispermaceae</taxon>
        <taxon>Menispermoideae</taxon>
        <taxon>Cissampelideae</taxon>
        <taxon>Stephania</taxon>
    </lineage>
</organism>
<evidence type="ECO:0000313" key="1">
    <source>
        <dbReference type="EMBL" id="KAK9146282.1"/>
    </source>
</evidence>
<sequence>MAFMTASQIAPMAEVTLSRLHKSTPGGLFFSRKDFPKDFIFGAGSSAYQVINKLINLEL</sequence>
<dbReference type="AlphaFoldDB" id="A0AAP0K7U7"/>